<keyword evidence="7" id="KW-1185">Reference proteome</keyword>
<dbReference type="PANTHER" id="PTHR30579:SF2">
    <property type="entry name" value="HTH-TYPE TRANSCRIPTIONAL REGULATOR ARGP"/>
    <property type="match status" value="1"/>
</dbReference>
<dbReference type="AlphaFoldDB" id="A0A7V7G599"/>
<feature type="domain" description="HTH lysR-type" evidence="5">
    <location>
        <begin position="2"/>
        <end position="58"/>
    </location>
</feature>
<dbReference type="InterPro" id="IPR005119">
    <property type="entry name" value="LysR_subst-bd"/>
</dbReference>
<dbReference type="InterPro" id="IPR050176">
    <property type="entry name" value="LTTR"/>
</dbReference>
<accession>A0A7V7G599</accession>
<evidence type="ECO:0000313" key="6">
    <source>
        <dbReference type="EMBL" id="KAA0013734.1"/>
    </source>
</evidence>
<dbReference type="SUPFAM" id="SSF53850">
    <property type="entry name" value="Periplasmic binding protein-like II"/>
    <property type="match status" value="1"/>
</dbReference>
<dbReference type="NCBIfam" id="TIGR03298">
    <property type="entry name" value="argP"/>
    <property type="match status" value="1"/>
</dbReference>
<evidence type="ECO:0000259" key="5">
    <source>
        <dbReference type="PROSITE" id="PS50931"/>
    </source>
</evidence>
<evidence type="ECO:0000256" key="2">
    <source>
        <dbReference type="ARBA" id="ARBA00023015"/>
    </source>
</evidence>
<dbReference type="InterPro" id="IPR036388">
    <property type="entry name" value="WH-like_DNA-bd_sf"/>
</dbReference>
<dbReference type="Pfam" id="PF00126">
    <property type="entry name" value="HTH_1"/>
    <property type="match status" value="1"/>
</dbReference>
<dbReference type="InterPro" id="IPR017685">
    <property type="entry name" value="ArgP"/>
</dbReference>
<evidence type="ECO:0000256" key="1">
    <source>
        <dbReference type="ARBA" id="ARBA00009437"/>
    </source>
</evidence>
<comment type="caution">
    <text evidence="6">The sequence shown here is derived from an EMBL/GenBank/DDBJ whole genome shotgun (WGS) entry which is preliminary data.</text>
</comment>
<evidence type="ECO:0000313" key="7">
    <source>
        <dbReference type="Proteomes" id="UP000486760"/>
    </source>
</evidence>
<dbReference type="PROSITE" id="PS50931">
    <property type="entry name" value="HTH_LYSR"/>
    <property type="match status" value="1"/>
</dbReference>
<dbReference type="NCBIfam" id="NF002964">
    <property type="entry name" value="PRK03635.1"/>
    <property type="match status" value="1"/>
</dbReference>
<protein>
    <submittedName>
        <fullName evidence="6">LysR family transcriptional regulator ArgP</fullName>
    </submittedName>
</protein>
<name>A0A7V7G599_9GAMM</name>
<dbReference type="Gene3D" id="3.40.190.290">
    <property type="match status" value="2"/>
</dbReference>
<dbReference type="GO" id="GO:0003700">
    <property type="term" value="F:DNA-binding transcription factor activity"/>
    <property type="evidence" value="ECO:0007669"/>
    <property type="project" value="InterPro"/>
</dbReference>
<gene>
    <name evidence="6" type="ORF">F0A17_05105</name>
</gene>
<dbReference type="PANTHER" id="PTHR30579">
    <property type="entry name" value="TRANSCRIPTIONAL REGULATOR"/>
    <property type="match status" value="1"/>
</dbReference>
<keyword evidence="2" id="KW-0805">Transcription regulation</keyword>
<sequence>MLDYKLLEALVVVLDQGGFERGARHLGLTQSAVSQRIKLLEARLGQPVLVRSPRLAPTPLGRRLLNHAQQVRLLESDLLGEMPALGGGEQRLRLAINADSLATWWPEAIGRFCEHYRVLFELVVEDQEVALKRMRDGDVAGCICDSPTPVQGARSHGLGSMRYRALASPAFMARYFADGVTPEALRQAPAIVFGPDDRLQHRFLARYGVEPPFPHHLCPSSEGFVGLALAGLGYGMVPERQAERELSEGRLQEIDPGPHLADGRLVDLSPGYVIDVPLYWHHWRQGGRILDALTDHLLRLGDAWLAPLPGPKRQR</sequence>
<reference evidence="6 7" key="1">
    <citation type="submission" date="2019-08" db="EMBL/GenBank/DDBJ databases">
        <title>Bioinformatics analysis of the strain L3 and L5.</title>
        <authorList>
            <person name="Li X."/>
        </authorList>
    </citation>
    <scope>NUCLEOTIDE SEQUENCE [LARGE SCALE GENOMIC DNA]</scope>
    <source>
        <strain evidence="6 7">L5</strain>
    </source>
</reference>
<dbReference type="NCBIfam" id="NF009888">
    <property type="entry name" value="PRK13348.1"/>
    <property type="match status" value="1"/>
</dbReference>
<dbReference type="InterPro" id="IPR036390">
    <property type="entry name" value="WH_DNA-bd_sf"/>
</dbReference>
<dbReference type="PRINTS" id="PR00039">
    <property type="entry name" value="HTHLYSR"/>
</dbReference>
<dbReference type="InterPro" id="IPR000847">
    <property type="entry name" value="LysR_HTH_N"/>
</dbReference>
<evidence type="ECO:0000256" key="4">
    <source>
        <dbReference type="ARBA" id="ARBA00023163"/>
    </source>
</evidence>
<dbReference type="RefSeq" id="WP_149327273.1">
    <property type="nucleotide sequence ID" value="NZ_VTPY01000002.1"/>
</dbReference>
<dbReference type="Gene3D" id="1.10.10.10">
    <property type="entry name" value="Winged helix-like DNA-binding domain superfamily/Winged helix DNA-binding domain"/>
    <property type="match status" value="1"/>
</dbReference>
<evidence type="ECO:0000256" key="3">
    <source>
        <dbReference type="ARBA" id="ARBA00023125"/>
    </source>
</evidence>
<comment type="similarity">
    <text evidence="1">Belongs to the LysR transcriptional regulatory family.</text>
</comment>
<dbReference type="SUPFAM" id="SSF46785">
    <property type="entry name" value="Winged helix' DNA-binding domain"/>
    <property type="match status" value="1"/>
</dbReference>
<keyword evidence="3" id="KW-0238">DNA-binding</keyword>
<proteinExistence type="inferred from homology"/>
<dbReference type="EMBL" id="VTPY01000002">
    <property type="protein sequence ID" value="KAA0013734.1"/>
    <property type="molecule type" value="Genomic_DNA"/>
</dbReference>
<keyword evidence="4" id="KW-0804">Transcription</keyword>
<dbReference type="Pfam" id="PF03466">
    <property type="entry name" value="LysR_substrate"/>
    <property type="match status" value="1"/>
</dbReference>
<dbReference type="GO" id="GO:0003677">
    <property type="term" value="F:DNA binding"/>
    <property type="evidence" value="ECO:0007669"/>
    <property type="project" value="UniProtKB-KW"/>
</dbReference>
<organism evidence="6 7">
    <name type="scientific">Billgrantia pellis</name>
    <dbReference type="NCBI Taxonomy" id="2606936"/>
    <lineage>
        <taxon>Bacteria</taxon>
        <taxon>Pseudomonadati</taxon>
        <taxon>Pseudomonadota</taxon>
        <taxon>Gammaproteobacteria</taxon>
        <taxon>Oceanospirillales</taxon>
        <taxon>Halomonadaceae</taxon>
        <taxon>Billgrantia</taxon>
    </lineage>
</organism>
<dbReference type="Proteomes" id="UP000486760">
    <property type="component" value="Unassembled WGS sequence"/>
</dbReference>